<dbReference type="Pfam" id="PF02913">
    <property type="entry name" value="FAD-oxidase_C"/>
    <property type="match status" value="1"/>
</dbReference>
<keyword evidence="3 6" id="KW-0274">FAD</keyword>
<dbReference type="Gene3D" id="3.30.43.10">
    <property type="entry name" value="Uridine Diphospho-n-acetylenolpyruvylglucosamine Reductase, domain 2"/>
    <property type="match status" value="1"/>
</dbReference>
<dbReference type="InterPro" id="IPR006094">
    <property type="entry name" value="Oxid_FAD_bind_N"/>
</dbReference>
<feature type="domain" description="FAD-binding PCMH-type" evidence="8">
    <location>
        <begin position="119"/>
        <end position="305"/>
    </location>
</feature>
<organism evidence="9 10">
    <name type="scientific">Desulfosarcina alkanivorans</name>
    <dbReference type="NCBI Taxonomy" id="571177"/>
    <lineage>
        <taxon>Bacteria</taxon>
        <taxon>Pseudomonadati</taxon>
        <taxon>Thermodesulfobacteriota</taxon>
        <taxon>Desulfobacteria</taxon>
        <taxon>Desulfobacterales</taxon>
        <taxon>Desulfosarcinaceae</taxon>
        <taxon>Desulfosarcina</taxon>
    </lineage>
</organism>
<dbReference type="SUPFAM" id="SSF56176">
    <property type="entry name" value="FAD-binding/transporter-associated domain-like"/>
    <property type="match status" value="1"/>
</dbReference>
<dbReference type="Gene3D" id="1.10.45.10">
    <property type="entry name" value="Vanillyl-alcohol Oxidase, Chain A, domain 4"/>
    <property type="match status" value="1"/>
</dbReference>
<keyword evidence="2" id="KW-0285">Flavoprotein</keyword>
<comment type="cofactor">
    <cofactor evidence="6">
        <name>FAD</name>
        <dbReference type="ChEBI" id="CHEBI:57692"/>
    </cofactor>
</comment>
<dbReference type="GO" id="GO:0008609">
    <property type="term" value="F:alkylglycerone-phosphate synthase activity"/>
    <property type="evidence" value="ECO:0007669"/>
    <property type="project" value="InterPro"/>
</dbReference>
<dbReference type="InterPro" id="IPR036318">
    <property type="entry name" value="FAD-bd_PCMH-like_sf"/>
</dbReference>
<dbReference type="InterPro" id="IPR016164">
    <property type="entry name" value="FAD-linked_Oxase-like_C"/>
</dbReference>
<reference evidence="9 10" key="1">
    <citation type="submission" date="2019-11" db="EMBL/GenBank/DDBJ databases">
        <title>Comparative genomics of hydrocarbon-degrading Desulfosarcina strains.</title>
        <authorList>
            <person name="Watanabe M."/>
            <person name="Kojima H."/>
            <person name="Fukui M."/>
        </authorList>
    </citation>
    <scope>NUCLEOTIDE SEQUENCE [LARGE SCALE GENOMIC DNA]</scope>
    <source>
        <strain evidence="9 10">PL12</strain>
    </source>
</reference>
<dbReference type="PANTHER" id="PTHR46568:SF1">
    <property type="entry name" value="ALKYLDIHYDROXYACETONEPHOSPHATE SYNTHASE, PEROXISOMAL"/>
    <property type="match status" value="1"/>
</dbReference>
<dbReference type="Gene3D" id="3.30.300.330">
    <property type="match status" value="1"/>
</dbReference>
<name>A0A5K7YUZ5_9BACT</name>
<accession>A0A5K7YUZ5</accession>
<evidence type="ECO:0000256" key="1">
    <source>
        <dbReference type="ARBA" id="ARBA00008000"/>
    </source>
</evidence>
<dbReference type="InterPro" id="IPR016167">
    <property type="entry name" value="FAD-bd_PCMH_sub1"/>
</dbReference>
<evidence type="ECO:0000313" key="9">
    <source>
        <dbReference type="EMBL" id="BBO70851.1"/>
    </source>
</evidence>
<dbReference type="Gene3D" id="3.30.465.10">
    <property type="match status" value="1"/>
</dbReference>
<evidence type="ECO:0000256" key="6">
    <source>
        <dbReference type="PIRSR" id="PIRSR625650-3"/>
    </source>
</evidence>
<feature type="active site" description="Proton donor/acceptor" evidence="4">
    <location>
        <position position="485"/>
    </location>
</feature>
<evidence type="ECO:0000256" key="2">
    <source>
        <dbReference type="ARBA" id="ARBA00022630"/>
    </source>
</evidence>
<dbReference type="InterPro" id="IPR004113">
    <property type="entry name" value="FAD-bd_oxidored_4_C"/>
</dbReference>
<dbReference type="Pfam" id="PF01565">
    <property type="entry name" value="FAD_binding_4"/>
    <property type="match status" value="1"/>
</dbReference>
<feature type="binding site" evidence="5">
    <location>
        <position position="429"/>
    </location>
    <ligand>
        <name>substrate</name>
    </ligand>
</feature>
<dbReference type="PROSITE" id="PS51387">
    <property type="entry name" value="FAD_PCMH"/>
    <property type="match status" value="1"/>
</dbReference>
<dbReference type="SUPFAM" id="SSF55103">
    <property type="entry name" value="FAD-linked oxidases, C-terminal domain"/>
    <property type="match status" value="1"/>
</dbReference>
<dbReference type="EMBL" id="AP021874">
    <property type="protein sequence ID" value="BBO70851.1"/>
    <property type="molecule type" value="Genomic_DNA"/>
</dbReference>
<dbReference type="InterPro" id="IPR016171">
    <property type="entry name" value="Vanillyl_alc_oxidase_C-sub2"/>
</dbReference>
<feature type="site" description="Important for enzyme activity" evidence="7">
    <location>
        <position position="342"/>
    </location>
</feature>
<evidence type="ECO:0000256" key="3">
    <source>
        <dbReference type="ARBA" id="ARBA00022827"/>
    </source>
</evidence>
<dbReference type="Gene3D" id="3.30.70.3450">
    <property type="match status" value="1"/>
</dbReference>
<dbReference type="InterPro" id="IPR016166">
    <property type="entry name" value="FAD-bd_PCMH"/>
</dbReference>
<dbReference type="InterPro" id="IPR016169">
    <property type="entry name" value="FAD-bd_PCMH_sub2"/>
</dbReference>
<sequence>MGASKGAAPNWIETAPAKGSYRSIFKWGDPHAYKHPNAKLVQLLKETFGLGDDHFKVPVSHGNRPVAHGQPSRVITRDHAAAIARIVGDENVSVDDYDRLKFATGKTLEESLRLRQGEVRAVADLVVHPRHKDDVRRLVGYCDREQIPVYVYGGGSSVNFGLWPSRGGVTLVMGTHMNRVVRLNETNQTVTVQAGIMGPDYEGALNDAPRRYHSRHRYTGGHFPQSFEFSSVGGWVVTLGSGQLSSYYGDACDLVVSQEVVTPVGDLKTLDFPATANGPSVNRMMIGSEGCFGVLVEVTLKIFRCLPENRRYFSFVFPSWTKAVEAGREIAQGQFGMPAVFRISDEEETHIGLKLYGIDGTLMDRLMRLRGFQPMRRCLMIASSEGEKRFAGNVKRCAKRICRRFGGMSLTGYPVRQWEPGRFTDPYLRDDLNDYGILIETLDTAVTWDRLHPLHQGVRRLIKARPETLCMTHASHFYAQGTNLYFIFITRAADIDDFVAFQEKILHAFEQFGGSPTHHHGIGKLFSPWLQPHLGDAQMAVLRALKGHFDPNTIMNPGGQLGLDTGGRHWRDIC</sequence>
<dbReference type="GO" id="GO:0071949">
    <property type="term" value="F:FAD binding"/>
    <property type="evidence" value="ECO:0007669"/>
    <property type="project" value="InterPro"/>
</dbReference>
<dbReference type="PANTHER" id="PTHR46568">
    <property type="entry name" value="ALKYLDIHYDROXYACETONEPHOSPHATE SYNTHASE, PEROXISOMAL"/>
    <property type="match status" value="1"/>
</dbReference>
<proteinExistence type="inferred from homology"/>
<evidence type="ECO:0000256" key="5">
    <source>
        <dbReference type="PIRSR" id="PIRSR625650-2"/>
    </source>
</evidence>
<dbReference type="GO" id="GO:0008610">
    <property type="term" value="P:lipid biosynthetic process"/>
    <property type="evidence" value="ECO:0007669"/>
    <property type="project" value="InterPro"/>
</dbReference>
<dbReference type="OrthoDB" id="9811557at2"/>
<dbReference type="InterPro" id="IPR025650">
    <property type="entry name" value="Alkyl-DHAP_Synthase"/>
</dbReference>
<dbReference type="KEGG" id="dalk:DSCA_47810"/>
<evidence type="ECO:0000313" key="10">
    <source>
        <dbReference type="Proteomes" id="UP000427906"/>
    </source>
</evidence>
<dbReference type="Proteomes" id="UP000427906">
    <property type="component" value="Chromosome"/>
</dbReference>
<evidence type="ECO:0000256" key="4">
    <source>
        <dbReference type="PIRSR" id="PIRSR625650-1"/>
    </source>
</evidence>
<evidence type="ECO:0000256" key="7">
    <source>
        <dbReference type="PIRSR" id="PIRSR625650-4"/>
    </source>
</evidence>
<dbReference type="AlphaFoldDB" id="A0A5K7YUZ5"/>
<keyword evidence="10" id="KW-1185">Reference proteome</keyword>
<comment type="similarity">
    <text evidence="1">Belongs to the FAD-binding oxidoreductase/transferase type 4 family.</text>
</comment>
<protein>
    <submittedName>
        <fullName evidence="9">Oxidoreductase</fullName>
    </submittedName>
</protein>
<evidence type="ECO:0000259" key="8">
    <source>
        <dbReference type="PROSITE" id="PS51387"/>
    </source>
</evidence>
<gene>
    <name evidence="9" type="ORF">DSCA_47810</name>
</gene>
<feature type="binding site" evidence="6">
    <location>
        <begin position="238"/>
        <end position="241"/>
    </location>
    <ligand>
        <name>FAD</name>
        <dbReference type="ChEBI" id="CHEBI:57692"/>
    </ligand>
</feature>